<name>A0A383CRM7_9ZZZZ</name>
<keyword evidence="1" id="KW-0489">Methyltransferase</keyword>
<dbReference type="GO" id="GO:0003723">
    <property type="term" value="F:RNA binding"/>
    <property type="evidence" value="ECO:0007669"/>
    <property type="project" value="InterPro"/>
</dbReference>
<dbReference type="InterPro" id="IPR029026">
    <property type="entry name" value="tRNA_m1G_MTases_N"/>
</dbReference>
<dbReference type="InterPro" id="IPR001537">
    <property type="entry name" value="SpoU_MeTrfase"/>
</dbReference>
<dbReference type="GO" id="GO:0008173">
    <property type="term" value="F:RNA methyltransferase activity"/>
    <property type="evidence" value="ECO:0007669"/>
    <property type="project" value="InterPro"/>
</dbReference>
<dbReference type="SUPFAM" id="SSF75217">
    <property type="entry name" value="alpha/beta knot"/>
    <property type="match status" value="1"/>
</dbReference>
<dbReference type="PANTHER" id="PTHR46429:SF1">
    <property type="entry name" value="23S RRNA (GUANOSINE-2'-O-)-METHYLTRANSFERASE RLMB"/>
    <property type="match status" value="1"/>
</dbReference>
<dbReference type="PANTHER" id="PTHR46429">
    <property type="entry name" value="23S RRNA (GUANOSINE-2'-O-)-METHYLTRANSFERASE RLMB"/>
    <property type="match status" value="1"/>
</dbReference>
<evidence type="ECO:0000259" key="3">
    <source>
        <dbReference type="Pfam" id="PF00588"/>
    </source>
</evidence>
<organism evidence="4">
    <name type="scientific">marine metagenome</name>
    <dbReference type="NCBI Taxonomy" id="408172"/>
    <lineage>
        <taxon>unclassified sequences</taxon>
        <taxon>metagenomes</taxon>
        <taxon>ecological metagenomes</taxon>
    </lineage>
</organism>
<feature type="non-terminal residue" evidence="4">
    <location>
        <position position="148"/>
    </location>
</feature>
<dbReference type="InterPro" id="IPR004441">
    <property type="entry name" value="rRNA_MeTrfase_TrmH"/>
</dbReference>
<dbReference type="Gene3D" id="3.40.1280.10">
    <property type="match status" value="1"/>
</dbReference>
<dbReference type="GO" id="GO:0006396">
    <property type="term" value="P:RNA processing"/>
    <property type="evidence" value="ECO:0007669"/>
    <property type="project" value="InterPro"/>
</dbReference>
<accession>A0A383CRM7</accession>
<reference evidence="4" key="1">
    <citation type="submission" date="2018-05" db="EMBL/GenBank/DDBJ databases">
        <authorList>
            <person name="Lanie J.A."/>
            <person name="Ng W.-L."/>
            <person name="Kazmierczak K.M."/>
            <person name="Andrzejewski T.M."/>
            <person name="Davidsen T.M."/>
            <person name="Wayne K.J."/>
            <person name="Tettelin H."/>
            <person name="Glass J.I."/>
            <person name="Rusch D."/>
            <person name="Podicherti R."/>
            <person name="Tsui H.-C.T."/>
            <person name="Winkler M.E."/>
        </authorList>
    </citation>
    <scope>NUCLEOTIDE SEQUENCE</scope>
</reference>
<dbReference type="InterPro" id="IPR029028">
    <property type="entry name" value="Alpha/beta_knot_MTases"/>
</dbReference>
<evidence type="ECO:0000256" key="1">
    <source>
        <dbReference type="ARBA" id="ARBA00022603"/>
    </source>
</evidence>
<feature type="domain" description="tRNA/rRNA methyltransferase SpoU type" evidence="3">
    <location>
        <begin position="27"/>
        <end position="141"/>
    </location>
</feature>
<proteinExistence type="predicted"/>
<keyword evidence="2" id="KW-0808">Transferase</keyword>
<dbReference type="GO" id="GO:0005829">
    <property type="term" value="C:cytosol"/>
    <property type="evidence" value="ECO:0007669"/>
    <property type="project" value="TreeGrafter"/>
</dbReference>
<evidence type="ECO:0000256" key="2">
    <source>
        <dbReference type="ARBA" id="ARBA00022679"/>
    </source>
</evidence>
<evidence type="ECO:0000313" key="4">
    <source>
        <dbReference type="EMBL" id="SVE34791.1"/>
    </source>
</evidence>
<gene>
    <name evidence="4" type="ORF">METZ01_LOCUS487645</name>
</gene>
<dbReference type="GO" id="GO:0032259">
    <property type="term" value="P:methylation"/>
    <property type="evidence" value="ECO:0007669"/>
    <property type="project" value="UniProtKB-KW"/>
</dbReference>
<sequence length="148" mass="16439">MLPLRKVEIRRLFEQAAKDFPPQAEVAFLLQSLEDPRNVGSLFRVADAVGACELVFTGKTPIPPHDEIDRTSRGHDRRVPWRRIADTHEAVAALKEEGYQVVALETARGTRPFLDFAWGDKVCLVLGNESNGVYAATLGHGHPRVIEA</sequence>
<dbReference type="AlphaFoldDB" id="A0A383CRM7"/>
<protein>
    <recommendedName>
        <fullName evidence="3">tRNA/rRNA methyltransferase SpoU type domain-containing protein</fullName>
    </recommendedName>
</protein>
<dbReference type="Pfam" id="PF00588">
    <property type="entry name" value="SpoU_methylase"/>
    <property type="match status" value="1"/>
</dbReference>
<dbReference type="EMBL" id="UINC01211053">
    <property type="protein sequence ID" value="SVE34791.1"/>
    <property type="molecule type" value="Genomic_DNA"/>
</dbReference>